<dbReference type="PANTHER" id="PTHR43308">
    <property type="entry name" value="OUTER MEMBRANE PROTEIN ALPHA-RELATED"/>
    <property type="match status" value="1"/>
</dbReference>
<dbReference type="InterPro" id="IPR003343">
    <property type="entry name" value="Big_2"/>
</dbReference>
<dbReference type="RefSeq" id="WP_378111415.1">
    <property type="nucleotide sequence ID" value="NZ_JBHSNC010000025.1"/>
</dbReference>
<dbReference type="SUPFAM" id="SSF49373">
    <property type="entry name" value="Invasin/intimin cell-adhesion fragments"/>
    <property type="match status" value="3"/>
</dbReference>
<dbReference type="PANTHER" id="PTHR43308:SF5">
    <property type="entry name" value="S-LAYER PROTEIN _ PEPTIDOGLYCAN ENDO-BETA-N-ACETYLGLUCOSAMINIDASE"/>
    <property type="match status" value="1"/>
</dbReference>
<protein>
    <submittedName>
        <fullName evidence="3">S-layer homology domain-containing protein</fullName>
    </submittedName>
</protein>
<dbReference type="PROSITE" id="PS51272">
    <property type="entry name" value="SLH"/>
    <property type="match status" value="3"/>
</dbReference>
<gene>
    <name evidence="3" type="ORF">ACFPQ4_08715</name>
</gene>
<dbReference type="InterPro" id="IPR051465">
    <property type="entry name" value="Cell_Envelope_Struct_Comp"/>
</dbReference>
<feature type="compositionally biased region" description="Pro residues" evidence="1">
    <location>
        <begin position="367"/>
        <end position="380"/>
    </location>
</feature>
<sequence length="590" mass="60059">MHSKKALERMTAVFMIFVLLIAFSGGIAAAETRSVSEIGGDGSLPPTVVSLTADRSITMYVGDSRTVHITAHMSDNTTTDVTSAVQWNSSNTNVVSVTSSGGLTATGTGTAALTATLNSQSVSIAITVSQRTGGDGGGTTPSPTPTPPPTGDGNLPPTVVSLTADRSITMYVGNSRALHITAHMSNNTTMDVTSAVQWNSSNTNVVSVTSSGGLTATGIGTATLMATLNSQSVSIAITVSQRTGGDGGGSTPSPTPTPPPTGDGSLPPTVVGLTADRSITMYVGDSRTVHITAHMSNNTTMDVTSAVQWNSSNTNVVSVTSSGGLTATGIGTATLMATLNSQSVSIAITVSQRLAGGEGGGSTLQPTPAPPSSEPKPSPTPGTAKPVLKDSIVDSDSLKSEVTKAIETASVVTFHDLPATDWSSKSVALATQIGFVKGYGDGTFHADGSVTRAEFAVMLVKALGIEAKSSDTFKDVQGHWAEAAIQALKSNGIIGGYAEGTFKPDNEISRAEIALILAKVMDLSAVKGASKFSDVSGSWAEQSINQLADAGIISGEGVNKFHPSDSASRAESVTMILRVLNVNLDLGLKL</sequence>
<dbReference type="Pfam" id="PF00395">
    <property type="entry name" value="SLH"/>
    <property type="match status" value="3"/>
</dbReference>
<evidence type="ECO:0000313" key="4">
    <source>
        <dbReference type="Proteomes" id="UP001596108"/>
    </source>
</evidence>
<dbReference type="InterPro" id="IPR001119">
    <property type="entry name" value="SLH_dom"/>
</dbReference>
<comment type="caution">
    <text evidence="3">The sequence shown here is derived from an EMBL/GenBank/DDBJ whole genome shotgun (WGS) entry which is preliminary data.</text>
</comment>
<evidence type="ECO:0000256" key="1">
    <source>
        <dbReference type="SAM" id="MobiDB-lite"/>
    </source>
</evidence>
<accession>A0ABW0QX30</accession>
<evidence type="ECO:0000313" key="3">
    <source>
        <dbReference type="EMBL" id="MFC5529529.1"/>
    </source>
</evidence>
<feature type="region of interest" description="Disordered" evidence="1">
    <location>
        <begin position="241"/>
        <end position="267"/>
    </location>
</feature>
<dbReference type="SMART" id="SM00635">
    <property type="entry name" value="BID_2"/>
    <property type="match status" value="3"/>
</dbReference>
<feature type="domain" description="SLH" evidence="2">
    <location>
        <begin position="532"/>
        <end position="590"/>
    </location>
</feature>
<dbReference type="InterPro" id="IPR008964">
    <property type="entry name" value="Invasin/intimin_cell_adhesion"/>
</dbReference>
<feature type="region of interest" description="Disordered" evidence="1">
    <location>
        <begin position="356"/>
        <end position="390"/>
    </location>
</feature>
<proteinExistence type="predicted"/>
<feature type="domain" description="SLH" evidence="2">
    <location>
        <begin position="468"/>
        <end position="531"/>
    </location>
</feature>
<organism evidence="3 4">
    <name type="scientific">Cohnella yongneupensis</name>
    <dbReference type="NCBI Taxonomy" id="425006"/>
    <lineage>
        <taxon>Bacteria</taxon>
        <taxon>Bacillati</taxon>
        <taxon>Bacillota</taxon>
        <taxon>Bacilli</taxon>
        <taxon>Bacillales</taxon>
        <taxon>Paenibacillaceae</taxon>
        <taxon>Cohnella</taxon>
    </lineage>
</organism>
<dbReference type="EMBL" id="JBHSNC010000025">
    <property type="protein sequence ID" value="MFC5529529.1"/>
    <property type="molecule type" value="Genomic_DNA"/>
</dbReference>
<keyword evidence="4" id="KW-1185">Reference proteome</keyword>
<reference evidence="4" key="1">
    <citation type="journal article" date="2019" name="Int. J. Syst. Evol. Microbiol.">
        <title>The Global Catalogue of Microorganisms (GCM) 10K type strain sequencing project: providing services to taxonomists for standard genome sequencing and annotation.</title>
        <authorList>
            <consortium name="The Broad Institute Genomics Platform"/>
            <consortium name="The Broad Institute Genome Sequencing Center for Infectious Disease"/>
            <person name="Wu L."/>
            <person name="Ma J."/>
        </authorList>
    </citation>
    <scope>NUCLEOTIDE SEQUENCE [LARGE SCALE GENOMIC DNA]</scope>
    <source>
        <strain evidence="4">CGMCC 1.18578</strain>
    </source>
</reference>
<evidence type="ECO:0000259" key="2">
    <source>
        <dbReference type="PROSITE" id="PS51272"/>
    </source>
</evidence>
<dbReference type="Proteomes" id="UP001596108">
    <property type="component" value="Unassembled WGS sequence"/>
</dbReference>
<name>A0ABW0QX30_9BACL</name>
<feature type="region of interest" description="Disordered" evidence="1">
    <location>
        <begin position="130"/>
        <end position="155"/>
    </location>
</feature>
<dbReference type="Gene3D" id="2.60.40.1080">
    <property type="match status" value="3"/>
</dbReference>
<feature type="domain" description="SLH" evidence="2">
    <location>
        <begin position="410"/>
        <end position="467"/>
    </location>
</feature>